<dbReference type="EMBL" id="CP053084">
    <property type="protein sequence ID" value="QJR29598.1"/>
    <property type="molecule type" value="Genomic_DNA"/>
</dbReference>
<feature type="chain" id="PRO_5045815720" evidence="4">
    <location>
        <begin position="25"/>
        <end position="346"/>
    </location>
</feature>
<keyword evidence="2 3" id="KW-0802">TPR repeat</keyword>
<evidence type="ECO:0000256" key="4">
    <source>
        <dbReference type="SAM" id="SignalP"/>
    </source>
</evidence>
<evidence type="ECO:0000256" key="1">
    <source>
        <dbReference type="ARBA" id="ARBA00022737"/>
    </source>
</evidence>
<sequence length="346" mass="38221">MKSAWTFSFFLGLFAWAYIPTAFAQETSSNLTRCENSFGKEPVGTTVEICRLELTGPVTQAKRVKILETLGKAYLAQNEADLAISTWNEASQYSPLSREDQVAAEAWTRLQVLIGQTYAQADQTERAEAHFQKTLSTVEQSIGRYSLPAGMVQDALGTYYALQSKAAESEAAFKRSRIVYEIRLGKTNARTLETRMNHAVGLLDMEKEQEALESFQVLAEIINATPNYKNEPIRAEILTFLGTLQMRGDQLQEAAKNYQTAFEVRQAAFGPNDIRTSQSLNNLGVVLYRAGDLKRAEVALSRAYIIRADALGNEDPLTLSTQKNLQAVIAAQNAAKTGLSGSAKRN</sequence>
<accession>A0ABX6N5X1</accession>
<organism evidence="5 6">
    <name type="scientific">Limnobacter profundi</name>
    <dbReference type="NCBI Taxonomy" id="2732163"/>
    <lineage>
        <taxon>Bacteria</taxon>
        <taxon>Pseudomonadati</taxon>
        <taxon>Pseudomonadota</taxon>
        <taxon>Betaproteobacteria</taxon>
        <taxon>Burkholderiales</taxon>
        <taxon>Burkholderiaceae</taxon>
        <taxon>Limnobacter</taxon>
    </lineage>
</organism>
<feature type="signal peptide" evidence="4">
    <location>
        <begin position="1"/>
        <end position="24"/>
    </location>
</feature>
<reference evidence="5 6" key="1">
    <citation type="submission" date="2020-05" db="EMBL/GenBank/DDBJ databases">
        <title>Compete genome of Limnobacter sp. SAORIC-580.</title>
        <authorList>
            <person name="Song J."/>
            <person name="Cho J.-C."/>
        </authorList>
    </citation>
    <scope>NUCLEOTIDE SEQUENCE [LARGE SCALE GENOMIC DNA]</scope>
    <source>
        <strain evidence="5 6">SAORIC-580</strain>
    </source>
</reference>
<dbReference type="SUPFAM" id="SSF48452">
    <property type="entry name" value="TPR-like"/>
    <property type="match status" value="2"/>
</dbReference>
<gene>
    <name evidence="5" type="ORF">HKT17_07655</name>
</gene>
<dbReference type="SMART" id="SM00028">
    <property type="entry name" value="TPR"/>
    <property type="match status" value="4"/>
</dbReference>
<evidence type="ECO:0000313" key="5">
    <source>
        <dbReference type="EMBL" id="QJR29598.1"/>
    </source>
</evidence>
<keyword evidence="4" id="KW-0732">Signal</keyword>
<keyword evidence="6" id="KW-1185">Reference proteome</keyword>
<protein>
    <submittedName>
        <fullName evidence="5">Tetratricopeptide repeat protein</fullName>
    </submittedName>
</protein>
<dbReference type="InterPro" id="IPR011990">
    <property type="entry name" value="TPR-like_helical_dom_sf"/>
</dbReference>
<keyword evidence="1" id="KW-0677">Repeat</keyword>
<evidence type="ECO:0000313" key="6">
    <source>
        <dbReference type="Proteomes" id="UP000501130"/>
    </source>
</evidence>
<evidence type="ECO:0000256" key="3">
    <source>
        <dbReference type="PROSITE-ProRule" id="PRU00339"/>
    </source>
</evidence>
<name>A0ABX6N5X1_9BURK</name>
<proteinExistence type="predicted"/>
<dbReference type="Pfam" id="PF13424">
    <property type="entry name" value="TPR_12"/>
    <property type="match status" value="1"/>
</dbReference>
<feature type="repeat" description="TPR" evidence="3">
    <location>
        <begin position="64"/>
        <end position="97"/>
    </location>
</feature>
<dbReference type="PANTHER" id="PTHR45641">
    <property type="entry name" value="TETRATRICOPEPTIDE REPEAT PROTEIN (AFU_ORTHOLOGUE AFUA_6G03870)"/>
    <property type="match status" value="1"/>
</dbReference>
<dbReference type="PANTHER" id="PTHR45641:SF19">
    <property type="entry name" value="NEPHROCYSTIN-3"/>
    <property type="match status" value="1"/>
</dbReference>
<dbReference type="InterPro" id="IPR019734">
    <property type="entry name" value="TPR_rpt"/>
</dbReference>
<dbReference type="Gene3D" id="1.25.40.10">
    <property type="entry name" value="Tetratricopeptide repeat domain"/>
    <property type="match status" value="2"/>
</dbReference>
<dbReference type="PROSITE" id="PS50005">
    <property type="entry name" value="TPR"/>
    <property type="match status" value="1"/>
</dbReference>
<dbReference type="Proteomes" id="UP000501130">
    <property type="component" value="Chromosome"/>
</dbReference>
<evidence type="ECO:0000256" key="2">
    <source>
        <dbReference type="ARBA" id="ARBA00022803"/>
    </source>
</evidence>